<proteinExistence type="predicted"/>
<sequence length="118" mass="13476">MITFKKMVHVLTLLVILLLVSCSNQPPLIIEEVDSITVQCMGTEELLEITDEKMLKKIIKEINNSRREGAEEMEFPEGHDVSLITTLDEKYNISLYEGGKTLLEGFYIHSNIPDFCDK</sequence>
<comment type="caution">
    <text evidence="1">The sequence shown here is derived from an EMBL/GenBank/DDBJ whole genome shotgun (WGS) entry which is preliminary data.</text>
</comment>
<dbReference type="EMBL" id="JAMKBI010000011">
    <property type="protein sequence ID" value="MCZ8534570.1"/>
    <property type="molecule type" value="Genomic_DNA"/>
</dbReference>
<dbReference type="RefSeq" id="WP_269922708.1">
    <property type="nucleotide sequence ID" value="NZ_JAMKBI010000011.1"/>
</dbReference>
<dbReference type="Proteomes" id="UP001152172">
    <property type="component" value="Unassembled WGS sequence"/>
</dbReference>
<name>A0A9X3RAG9_9BACI</name>
<dbReference type="PROSITE" id="PS51257">
    <property type="entry name" value="PROKAR_LIPOPROTEIN"/>
    <property type="match status" value="1"/>
</dbReference>
<protein>
    <submittedName>
        <fullName evidence="1">Uncharacterized protein</fullName>
    </submittedName>
</protein>
<evidence type="ECO:0000313" key="1">
    <source>
        <dbReference type="EMBL" id="MCZ8534570.1"/>
    </source>
</evidence>
<keyword evidence="2" id="KW-1185">Reference proteome</keyword>
<evidence type="ECO:0000313" key="2">
    <source>
        <dbReference type="Proteomes" id="UP001152172"/>
    </source>
</evidence>
<organism evidence="1 2">
    <name type="scientific">Psychrobacillus psychrodurans</name>
    <dbReference type="NCBI Taxonomy" id="126157"/>
    <lineage>
        <taxon>Bacteria</taxon>
        <taxon>Bacillati</taxon>
        <taxon>Bacillota</taxon>
        <taxon>Bacilli</taxon>
        <taxon>Bacillales</taxon>
        <taxon>Bacillaceae</taxon>
        <taxon>Psychrobacillus</taxon>
    </lineage>
</organism>
<gene>
    <name evidence="1" type="ORF">M9R61_14765</name>
</gene>
<dbReference type="AlphaFoldDB" id="A0A9X3RAG9"/>
<reference evidence="1" key="1">
    <citation type="submission" date="2022-05" db="EMBL/GenBank/DDBJ databases">
        <authorList>
            <person name="Colautti A."/>
            <person name="Iacumin L."/>
        </authorList>
    </citation>
    <scope>NUCLEOTIDE SEQUENCE</scope>
    <source>
        <strain evidence="1">DSM 30747</strain>
    </source>
</reference>
<accession>A0A9X3RAG9</accession>